<protein>
    <submittedName>
        <fullName evidence="2">Unnamed protein product</fullName>
    </submittedName>
</protein>
<gene>
    <name evidence="2" type="ORF">Aory05_000984000</name>
</gene>
<dbReference type="Proteomes" id="UP001165189">
    <property type="component" value="Unassembled WGS sequence"/>
</dbReference>
<reference evidence="2" key="1">
    <citation type="submission" date="2023-04" db="EMBL/GenBank/DDBJ databases">
        <title>Aspergillus oryzae var. brunneus NBRC 4377.</title>
        <authorList>
            <person name="Ichikawa N."/>
            <person name="Sato H."/>
            <person name="Tonouchi N."/>
        </authorList>
    </citation>
    <scope>NUCLEOTIDE SEQUENCE</scope>
    <source>
        <strain evidence="2">NBRC 4377</strain>
    </source>
</reference>
<name>A0ABQ6L0H9_ASPOZ</name>
<organism evidence="2 3">
    <name type="scientific">Aspergillus oryzae var. brunneus</name>
    <dbReference type="NCBI Taxonomy" id="332754"/>
    <lineage>
        <taxon>Eukaryota</taxon>
        <taxon>Fungi</taxon>
        <taxon>Dikarya</taxon>
        <taxon>Ascomycota</taxon>
        <taxon>Pezizomycotina</taxon>
        <taxon>Eurotiomycetes</taxon>
        <taxon>Eurotiomycetidae</taxon>
        <taxon>Eurotiales</taxon>
        <taxon>Aspergillaceae</taxon>
        <taxon>Aspergillus</taxon>
        <taxon>Aspergillus subgen. Circumdati</taxon>
    </lineage>
</organism>
<keyword evidence="3" id="KW-1185">Reference proteome</keyword>
<feature type="region of interest" description="Disordered" evidence="1">
    <location>
        <begin position="109"/>
        <end position="128"/>
    </location>
</feature>
<evidence type="ECO:0000256" key="1">
    <source>
        <dbReference type="SAM" id="MobiDB-lite"/>
    </source>
</evidence>
<sequence length="404" mass="45422">MDINTSIDQVAHILGYQNEPQIHLIDALIAPRADREWLGDLGIDLIRLCLSFHAYQTRIPPGEDIELVDASINTDTHLPILLSGEPDRRAETTDLLPDTAQVSKPKRSMDISFGKSGENQPKPMRGRHQLHNPIVSFLKEETMKCQARSIRTPREWYFSAEIEIAIQEAGLKQYDDVLKRLILASGSSLSVLVLKEAMQTWRSRTDQLHLQISTHSSKADTYTNICRIDQTITGLNLFRRYHISYLFKTCGGCEIPSLSGFVATPAYNASAIKRAGNPLKIAESELTTAMMKQVLPGLEPGSPEYKKGYNHVRNLRLLARRFHILQERFGNGILALIPYPQHFHHPGLELTDNMYVLYGIAEGLTNELLGSPRYPSPSFATSFPSSTILRDAICGHWARQLGRL</sequence>
<comment type="caution">
    <text evidence="2">The sequence shown here is derived from an EMBL/GenBank/DDBJ whole genome shotgun (WGS) entry which is preliminary data.</text>
</comment>
<dbReference type="EMBL" id="BSYB01000048">
    <property type="protein sequence ID" value="GMG51374.1"/>
    <property type="molecule type" value="Genomic_DNA"/>
</dbReference>
<proteinExistence type="predicted"/>
<evidence type="ECO:0000313" key="2">
    <source>
        <dbReference type="EMBL" id="GMG51374.1"/>
    </source>
</evidence>
<accession>A0ABQ6L0H9</accession>
<evidence type="ECO:0000313" key="3">
    <source>
        <dbReference type="Proteomes" id="UP001165189"/>
    </source>
</evidence>